<sequence length="127" mass="13689">MSPSNPQTPQKKIPKNNVKGLVKQQLPSRFSSSSSSGSEPRTSQKPEEDEPPFKKCFRIGSSAYASPASDGSQPGTPPRESSSKKPVEKVRESPNNSPNTRATHANDALAKLEGRIPPKANKPPKSR</sequence>
<accession>A0A4Z1GVI0</accession>
<keyword evidence="3" id="KW-1185">Reference proteome</keyword>
<protein>
    <submittedName>
        <fullName evidence="2">Uncharacterized protein</fullName>
    </submittedName>
</protein>
<reference evidence="2 3" key="1">
    <citation type="submission" date="2017-12" db="EMBL/GenBank/DDBJ databases">
        <title>Comparative genomics of Botrytis spp.</title>
        <authorList>
            <person name="Valero-Jimenez C.A."/>
            <person name="Tapia P."/>
            <person name="Veloso J."/>
            <person name="Silva-Moreno E."/>
            <person name="Staats M."/>
            <person name="Valdes J.H."/>
            <person name="Van Kan J.A.L."/>
        </authorList>
    </citation>
    <scope>NUCLEOTIDE SEQUENCE [LARGE SCALE GENOMIC DNA]</scope>
    <source>
        <strain evidence="2 3">Bh0001</strain>
    </source>
</reference>
<comment type="caution">
    <text evidence="2">The sequence shown here is derived from an EMBL/GenBank/DDBJ whole genome shotgun (WGS) entry which is preliminary data.</text>
</comment>
<organism evidence="2 3">
    <name type="scientific">Botrytis hyacinthi</name>
    <dbReference type="NCBI Taxonomy" id="278943"/>
    <lineage>
        <taxon>Eukaryota</taxon>
        <taxon>Fungi</taxon>
        <taxon>Dikarya</taxon>
        <taxon>Ascomycota</taxon>
        <taxon>Pezizomycotina</taxon>
        <taxon>Leotiomycetes</taxon>
        <taxon>Helotiales</taxon>
        <taxon>Sclerotiniaceae</taxon>
        <taxon>Botrytis</taxon>
    </lineage>
</organism>
<feature type="compositionally biased region" description="Basic and acidic residues" evidence="1">
    <location>
        <begin position="81"/>
        <end position="92"/>
    </location>
</feature>
<gene>
    <name evidence="2" type="ORF">BHYA_0037g00490</name>
</gene>
<dbReference type="Proteomes" id="UP000297814">
    <property type="component" value="Unassembled WGS sequence"/>
</dbReference>
<feature type="compositionally biased region" description="Low complexity" evidence="1">
    <location>
        <begin position="28"/>
        <end position="38"/>
    </location>
</feature>
<feature type="compositionally biased region" description="Polar residues" evidence="1">
    <location>
        <begin position="1"/>
        <end position="10"/>
    </location>
</feature>
<name>A0A4Z1GVI0_9HELO</name>
<feature type="compositionally biased region" description="Polar residues" evidence="1">
    <location>
        <begin position="93"/>
        <end position="103"/>
    </location>
</feature>
<evidence type="ECO:0000313" key="3">
    <source>
        <dbReference type="Proteomes" id="UP000297814"/>
    </source>
</evidence>
<feature type="region of interest" description="Disordered" evidence="1">
    <location>
        <begin position="1"/>
        <end position="127"/>
    </location>
</feature>
<evidence type="ECO:0000256" key="1">
    <source>
        <dbReference type="SAM" id="MobiDB-lite"/>
    </source>
</evidence>
<proteinExistence type="predicted"/>
<evidence type="ECO:0000313" key="2">
    <source>
        <dbReference type="EMBL" id="TGO40448.1"/>
    </source>
</evidence>
<dbReference type="AlphaFoldDB" id="A0A4Z1GVI0"/>
<dbReference type="EMBL" id="PQXK01000037">
    <property type="protein sequence ID" value="TGO40448.1"/>
    <property type="molecule type" value="Genomic_DNA"/>
</dbReference>